<dbReference type="AlphaFoldDB" id="A0AA37BDA6"/>
<protein>
    <submittedName>
        <fullName evidence="2">Uncharacterized protein</fullName>
    </submittedName>
</protein>
<feature type="compositionally biased region" description="Basic and acidic residues" evidence="1">
    <location>
        <begin position="40"/>
        <end position="51"/>
    </location>
</feature>
<feature type="region of interest" description="Disordered" evidence="1">
    <location>
        <begin position="19"/>
        <end position="51"/>
    </location>
</feature>
<evidence type="ECO:0000313" key="2">
    <source>
        <dbReference type="EMBL" id="GGK53999.1"/>
    </source>
</evidence>
<accession>A0AA37BDA6</accession>
<name>A0AA37BDA6_9ACTN</name>
<dbReference type="EMBL" id="BMQD01000003">
    <property type="protein sequence ID" value="GGK53999.1"/>
    <property type="molecule type" value="Genomic_DNA"/>
</dbReference>
<proteinExistence type="predicted"/>
<organism evidence="2 3">
    <name type="scientific">Planomonospora parontospora</name>
    <dbReference type="NCBI Taxonomy" id="58119"/>
    <lineage>
        <taxon>Bacteria</taxon>
        <taxon>Bacillati</taxon>
        <taxon>Actinomycetota</taxon>
        <taxon>Actinomycetes</taxon>
        <taxon>Streptosporangiales</taxon>
        <taxon>Streptosporangiaceae</taxon>
        <taxon>Planomonospora</taxon>
    </lineage>
</organism>
<comment type="caution">
    <text evidence="2">The sequence shown here is derived from an EMBL/GenBank/DDBJ whole genome shotgun (WGS) entry which is preliminary data.</text>
</comment>
<dbReference type="RefSeq" id="WP_191893857.1">
    <property type="nucleotide sequence ID" value="NZ_BMQD01000003.1"/>
</dbReference>
<reference evidence="2" key="2">
    <citation type="submission" date="2022-09" db="EMBL/GenBank/DDBJ databases">
        <authorList>
            <person name="Sun Q."/>
            <person name="Ohkuma M."/>
        </authorList>
    </citation>
    <scope>NUCLEOTIDE SEQUENCE</scope>
    <source>
        <strain evidence="2">JCM 3093</strain>
    </source>
</reference>
<evidence type="ECO:0000313" key="3">
    <source>
        <dbReference type="Proteomes" id="UP000627984"/>
    </source>
</evidence>
<evidence type="ECO:0000256" key="1">
    <source>
        <dbReference type="SAM" id="MobiDB-lite"/>
    </source>
</evidence>
<reference evidence="2" key="1">
    <citation type="journal article" date="2014" name="Int. J. Syst. Evol. Microbiol.">
        <title>Complete genome sequence of Corynebacterium casei LMG S-19264T (=DSM 44701T), isolated from a smear-ripened cheese.</title>
        <authorList>
            <consortium name="US DOE Joint Genome Institute (JGI-PGF)"/>
            <person name="Walter F."/>
            <person name="Albersmeier A."/>
            <person name="Kalinowski J."/>
            <person name="Ruckert C."/>
        </authorList>
    </citation>
    <scope>NUCLEOTIDE SEQUENCE</scope>
    <source>
        <strain evidence="2">JCM 3093</strain>
    </source>
</reference>
<dbReference type="Proteomes" id="UP000627984">
    <property type="component" value="Unassembled WGS sequence"/>
</dbReference>
<sequence>MSGHRGLTESVAARGTNLLRILPAQAPPETPAPDSLSGVELREEALPRAES</sequence>
<gene>
    <name evidence="2" type="ORF">GCM10010126_11950</name>
</gene>